<dbReference type="Proteomes" id="UP000053555">
    <property type="component" value="Unassembled WGS sequence"/>
</dbReference>
<protein>
    <recommendedName>
        <fullName evidence="2">Retrovirus-related Pol polyprotein from transposon TNT 1-94</fullName>
    </recommendedName>
</protein>
<dbReference type="AlphaFoldDB" id="A0A0B2PM99"/>
<proteinExistence type="predicted"/>
<reference evidence="1" key="1">
    <citation type="submission" date="2014-07" db="EMBL/GenBank/DDBJ databases">
        <title>Identification of a novel salt tolerance gene in wild soybean by whole-genome sequencing.</title>
        <authorList>
            <person name="Lam H.-M."/>
            <person name="Qi X."/>
            <person name="Li M.-W."/>
            <person name="Liu X."/>
            <person name="Xie M."/>
            <person name="Ni M."/>
            <person name="Xu X."/>
        </authorList>
    </citation>
    <scope>NUCLEOTIDE SEQUENCE [LARGE SCALE GENOMIC DNA]</scope>
    <source>
        <tissue evidence="1">Root</tissue>
    </source>
</reference>
<evidence type="ECO:0008006" key="2">
    <source>
        <dbReference type="Google" id="ProtNLM"/>
    </source>
</evidence>
<accession>A0A0B2PM99</accession>
<gene>
    <name evidence="1" type="ORF">glysoja_047509</name>
</gene>
<name>A0A0B2PM99_GLYSO</name>
<sequence length="70" mass="8107">MKAYGENMTNEMILDKILCKMIPRFDHIVVAIKESKNVESMKIEELHGSLEAHEMRLDERSSEKSVDQSL</sequence>
<evidence type="ECO:0000313" key="1">
    <source>
        <dbReference type="EMBL" id="KHN08824.1"/>
    </source>
</evidence>
<dbReference type="EMBL" id="KN665664">
    <property type="protein sequence ID" value="KHN08824.1"/>
    <property type="molecule type" value="Genomic_DNA"/>
</dbReference>
<organism evidence="1">
    <name type="scientific">Glycine soja</name>
    <name type="common">Wild soybean</name>
    <dbReference type="NCBI Taxonomy" id="3848"/>
    <lineage>
        <taxon>Eukaryota</taxon>
        <taxon>Viridiplantae</taxon>
        <taxon>Streptophyta</taxon>
        <taxon>Embryophyta</taxon>
        <taxon>Tracheophyta</taxon>
        <taxon>Spermatophyta</taxon>
        <taxon>Magnoliopsida</taxon>
        <taxon>eudicotyledons</taxon>
        <taxon>Gunneridae</taxon>
        <taxon>Pentapetalae</taxon>
        <taxon>rosids</taxon>
        <taxon>fabids</taxon>
        <taxon>Fabales</taxon>
        <taxon>Fabaceae</taxon>
        <taxon>Papilionoideae</taxon>
        <taxon>50 kb inversion clade</taxon>
        <taxon>NPAAA clade</taxon>
        <taxon>indigoferoid/millettioid clade</taxon>
        <taxon>Phaseoleae</taxon>
        <taxon>Glycine</taxon>
        <taxon>Glycine subgen. Soja</taxon>
    </lineage>
</organism>